<evidence type="ECO:0000256" key="7">
    <source>
        <dbReference type="SAM" id="Phobius"/>
    </source>
</evidence>
<dbReference type="GO" id="GO:0005634">
    <property type="term" value="C:nucleus"/>
    <property type="evidence" value="ECO:0007669"/>
    <property type="project" value="UniProtKB-SubCell"/>
</dbReference>
<dbReference type="STRING" id="4533.J3N1P3"/>
<keyword evidence="5" id="KW-0804">Transcription</keyword>
<dbReference type="HOGENOM" id="CLU_2296029_0_0_1"/>
<feature type="transmembrane region" description="Helical" evidence="7">
    <location>
        <begin position="82"/>
        <end position="100"/>
    </location>
</feature>
<evidence type="ECO:0000256" key="6">
    <source>
        <dbReference type="ARBA" id="ARBA00023242"/>
    </source>
</evidence>
<accession>J3N1P3</accession>
<dbReference type="Proteomes" id="UP000006038">
    <property type="component" value="Chromosome 10"/>
</dbReference>
<organism evidence="8">
    <name type="scientific">Oryza brachyantha</name>
    <name type="common">malo sina</name>
    <dbReference type="NCBI Taxonomy" id="4533"/>
    <lineage>
        <taxon>Eukaryota</taxon>
        <taxon>Viridiplantae</taxon>
        <taxon>Streptophyta</taxon>
        <taxon>Embryophyta</taxon>
        <taxon>Tracheophyta</taxon>
        <taxon>Spermatophyta</taxon>
        <taxon>Magnoliopsida</taxon>
        <taxon>Liliopsida</taxon>
        <taxon>Poales</taxon>
        <taxon>Poaceae</taxon>
        <taxon>BOP clade</taxon>
        <taxon>Oryzoideae</taxon>
        <taxon>Oryzeae</taxon>
        <taxon>Oryzinae</taxon>
        <taxon>Oryza</taxon>
    </lineage>
</organism>
<evidence type="ECO:0008006" key="10">
    <source>
        <dbReference type="Google" id="ProtNLM"/>
    </source>
</evidence>
<dbReference type="PANTHER" id="PTHR47997:SF75">
    <property type="entry name" value="MYB DOMAIN PROTEIN 55"/>
    <property type="match status" value="1"/>
</dbReference>
<keyword evidence="6" id="KW-0539">Nucleus</keyword>
<dbReference type="AlphaFoldDB" id="J3N1P3"/>
<keyword evidence="4" id="KW-0238">DNA-binding</keyword>
<comment type="subcellular location">
    <subcellularLocation>
        <location evidence="1">Nucleus</location>
    </subcellularLocation>
</comment>
<keyword evidence="3" id="KW-0805">Transcription regulation</keyword>
<evidence type="ECO:0000256" key="3">
    <source>
        <dbReference type="ARBA" id="ARBA00023015"/>
    </source>
</evidence>
<dbReference type="PANTHER" id="PTHR47997">
    <property type="entry name" value="MYB DOMAIN PROTEIN 55"/>
    <property type="match status" value="1"/>
</dbReference>
<keyword evidence="7" id="KW-0472">Membrane</keyword>
<sequence>MYGLFPNFKYVHRFFVFALLLSGALTRWMSLAGKSCWLRWINYLRPDIKRGNFTADEEALIVSLHRYLGNRSKSNPLFPTPFFLGYFSVFALHFPLCFCVW</sequence>
<keyword evidence="7" id="KW-1133">Transmembrane helix</keyword>
<evidence type="ECO:0000256" key="4">
    <source>
        <dbReference type="ARBA" id="ARBA00023125"/>
    </source>
</evidence>
<protein>
    <recommendedName>
        <fullName evidence="10">HTH myb-type domain-containing protein</fullName>
    </recommendedName>
</protein>
<name>J3N1P3_ORYBR</name>
<dbReference type="Gramene" id="OB10G14410.1">
    <property type="protein sequence ID" value="OB10G14410.1"/>
    <property type="gene ID" value="OB10G14410"/>
</dbReference>
<reference evidence="8" key="1">
    <citation type="journal article" date="2013" name="Nat. Commun.">
        <title>Whole-genome sequencing of Oryza brachyantha reveals mechanisms underlying Oryza genome evolution.</title>
        <authorList>
            <person name="Chen J."/>
            <person name="Huang Q."/>
            <person name="Gao D."/>
            <person name="Wang J."/>
            <person name="Lang Y."/>
            <person name="Liu T."/>
            <person name="Li B."/>
            <person name="Bai Z."/>
            <person name="Luis Goicoechea J."/>
            <person name="Liang C."/>
            <person name="Chen C."/>
            <person name="Zhang W."/>
            <person name="Sun S."/>
            <person name="Liao Y."/>
            <person name="Zhang X."/>
            <person name="Yang L."/>
            <person name="Song C."/>
            <person name="Wang M."/>
            <person name="Shi J."/>
            <person name="Liu G."/>
            <person name="Liu J."/>
            <person name="Zhou H."/>
            <person name="Zhou W."/>
            <person name="Yu Q."/>
            <person name="An N."/>
            <person name="Chen Y."/>
            <person name="Cai Q."/>
            <person name="Wang B."/>
            <person name="Liu B."/>
            <person name="Min J."/>
            <person name="Huang Y."/>
            <person name="Wu H."/>
            <person name="Li Z."/>
            <person name="Zhang Y."/>
            <person name="Yin Y."/>
            <person name="Song W."/>
            <person name="Jiang J."/>
            <person name="Jackson S.A."/>
            <person name="Wing R.A."/>
            <person name="Wang J."/>
            <person name="Chen M."/>
        </authorList>
    </citation>
    <scope>NUCLEOTIDE SEQUENCE [LARGE SCALE GENOMIC DNA]</scope>
    <source>
        <strain evidence="8">cv. IRGC 101232</strain>
    </source>
</reference>
<keyword evidence="7" id="KW-0812">Transmembrane</keyword>
<evidence type="ECO:0000256" key="2">
    <source>
        <dbReference type="ARBA" id="ARBA00022737"/>
    </source>
</evidence>
<evidence type="ECO:0000256" key="1">
    <source>
        <dbReference type="ARBA" id="ARBA00004123"/>
    </source>
</evidence>
<dbReference type="eggNOG" id="KOG0048">
    <property type="taxonomic scope" value="Eukaryota"/>
</dbReference>
<keyword evidence="9" id="KW-1185">Reference proteome</keyword>
<dbReference type="InterPro" id="IPR051953">
    <property type="entry name" value="Plant_SW-associated_TFs"/>
</dbReference>
<evidence type="ECO:0000313" key="9">
    <source>
        <dbReference type="Proteomes" id="UP000006038"/>
    </source>
</evidence>
<evidence type="ECO:0000313" key="8">
    <source>
        <dbReference type="EnsemblPlants" id="OB10G14410.1"/>
    </source>
</evidence>
<dbReference type="EnsemblPlants" id="OB10G14410.1">
    <property type="protein sequence ID" value="OB10G14410.1"/>
    <property type="gene ID" value="OB10G14410"/>
</dbReference>
<reference evidence="8" key="2">
    <citation type="submission" date="2013-04" db="UniProtKB">
        <authorList>
            <consortium name="EnsemblPlants"/>
        </authorList>
    </citation>
    <scope>IDENTIFICATION</scope>
</reference>
<dbReference type="InterPro" id="IPR009057">
    <property type="entry name" value="Homeodomain-like_sf"/>
</dbReference>
<evidence type="ECO:0000256" key="5">
    <source>
        <dbReference type="ARBA" id="ARBA00023163"/>
    </source>
</evidence>
<dbReference type="SUPFAM" id="SSF46689">
    <property type="entry name" value="Homeodomain-like"/>
    <property type="match status" value="1"/>
</dbReference>
<keyword evidence="2" id="KW-0677">Repeat</keyword>
<dbReference type="GO" id="GO:0003677">
    <property type="term" value="F:DNA binding"/>
    <property type="evidence" value="ECO:0007669"/>
    <property type="project" value="UniProtKB-KW"/>
</dbReference>
<proteinExistence type="predicted"/>